<keyword evidence="2 7" id="KW-1003">Cell membrane</keyword>
<keyword evidence="6 7" id="KW-0472">Membrane</keyword>
<dbReference type="EC" id="2.5.1.145" evidence="7"/>
<evidence type="ECO:0000256" key="6">
    <source>
        <dbReference type="ARBA" id="ARBA00023136"/>
    </source>
</evidence>
<feature type="transmembrane region" description="Helical" evidence="7">
    <location>
        <begin position="182"/>
        <end position="199"/>
    </location>
</feature>
<organism evidence="9 10">
    <name type="scientific">Auraticoccus cholistanensis</name>
    <dbReference type="NCBI Taxonomy" id="2656650"/>
    <lineage>
        <taxon>Bacteria</taxon>
        <taxon>Bacillati</taxon>
        <taxon>Actinomycetota</taxon>
        <taxon>Actinomycetes</taxon>
        <taxon>Propionibacteriales</taxon>
        <taxon>Propionibacteriaceae</taxon>
        <taxon>Auraticoccus</taxon>
    </lineage>
</organism>
<evidence type="ECO:0000313" key="9">
    <source>
        <dbReference type="EMBL" id="MVA75979.1"/>
    </source>
</evidence>
<comment type="catalytic activity">
    <reaction evidence="7">
        <text>L-cysteinyl-[prolipoprotein] + a 1,2-diacyl-sn-glycero-3-phospho-(1'-sn-glycerol) = an S-1,2-diacyl-sn-glyceryl-L-cysteinyl-[prolipoprotein] + sn-glycerol 1-phosphate + H(+)</text>
        <dbReference type="Rhea" id="RHEA:56712"/>
        <dbReference type="Rhea" id="RHEA-COMP:14679"/>
        <dbReference type="Rhea" id="RHEA-COMP:14680"/>
        <dbReference type="ChEBI" id="CHEBI:15378"/>
        <dbReference type="ChEBI" id="CHEBI:29950"/>
        <dbReference type="ChEBI" id="CHEBI:57685"/>
        <dbReference type="ChEBI" id="CHEBI:64716"/>
        <dbReference type="ChEBI" id="CHEBI:140658"/>
        <dbReference type="EC" id="2.5.1.145"/>
    </reaction>
</comment>
<evidence type="ECO:0000256" key="2">
    <source>
        <dbReference type="ARBA" id="ARBA00022475"/>
    </source>
</evidence>
<keyword evidence="4 7" id="KW-0812">Transmembrane</keyword>
<feature type="transmembrane region" description="Helical" evidence="7">
    <location>
        <begin position="14"/>
        <end position="39"/>
    </location>
</feature>
<name>A0A6A9V0P3_9ACTN</name>
<dbReference type="NCBIfam" id="TIGR00544">
    <property type="entry name" value="lgt"/>
    <property type="match status" value="1"/>
</dbReference>
<keyword evidence="5 7" id="KW-1133">Transmembrane helix</keyword>
<dbReference type="UniPathway" id="UPA00664"/>
<dbReference type="RefSeq" id="WP_331714538.1">
    <property type="nucleotide sequence ID" value="NZ_WPCU01000005.1"/>
</dbReference>
<accession>A0A6A9V0P3</accession>
<protein>
    <recommendedName>
        <fullName evidence="7">Phosphatidylglycerol--prolipoprotein diacylglyceryl transferase</fullName>
        <ecNumber evidence="7">2.5.1.145</ecNumber>
    </recommendedName>
</protein>
<comment type="function">
    <text evidence="7">Catalyzes the transfer of the diacylglyceryl group from phosphatidylglycerol to the sulfhydryl group of the N-terminal cysteine of a prolipoprotein, the first step in the formation of mature lipoproteins.</text>
</comment>
<evidence type="ECO:0000313" key="10">
    <source>
        <dbReference type="Proteomes" id="UP000435304"/>
    </source>
</evidence>
<reference evidence="9 10" key="1">
    <citation type="submission" date="2019-12" db="EMBL/GenBank/DDBJ databases">
        <title>Auraticoccus cholistani sp. nov., an actinomycete isolated from soil of Cholistan desert.</title>
        <authorList>
            <person name="Cheema M.T."/>
        </authorList>
    </citation>
    <scope>NUCLEOTIDE SEQUENCE [LARGE SCALE GENOMIC DNA]</scope>
    <source>
        <strain evidence="9 10">F435</strain>
    </source>
</reference>
<evidence type="ECO:0000256" key="3">
    <source>
        <dbReference type="ARBA" id="ARBA00022679"/>
    </source>
</evidence>
<evidence type="ECO:0000256" key="5">
    <source>
        <dbReference type="ARBA" id="ARBA00022989"/>
    </source>
</evidence>
<feature type="transmembrane region" description="Helical" evidence="7">
    <location>
        <begin position="211"/>
        <end position="230"/>
    </location>
</feature>
<dbReference type="PANTHER" id="PTHR30589">
    <property type="entry name" value="PROLIPOPROTEIN DIACYLGLYCERYL TRANSFERASE"/>
    <property type="match status" value="1"/>
</dbReference>
<dbReference type="PROSITE" id="PS01311">
    <property type="entry name" value="LGT"/>
    <property type="match status" value="1"/>
</dbReference>
<dbReference type="GO" id="GO:0005886">
    <property type="term" value="C:plasma membrane"/>
    <property type="evidence" value="ECO:0007669"/>
    <property type="project" value="UniProtKB-SubCell"/>
</dbReference>
<comment type="caution">
    <text evidence="9">The sequence shown here is derived from an EMBL/GenBank/DDBJ whole genome shotgun (WGS) entry which is preliminary data.</text>
</comment>
<feature type="binding site" evidence="7">
    <location>
        <position position="141"/>
    </location>
    <ligand>
        <name>a 1,2-diacyl-sn-glycero-3-phospho-(1'-sn-glycerol)</name>
        <dbReference type="ChEBI" id="CHEBI:64716"/>
    </ligand>
</feature>
<gene>
    <name evidence="7" type="primary">lgt</name>
    <name evidence="9" type="ORF">GC722_08080</name>
</gene>
<evidence type="ECO:0000256" key="1">
    <source>
        <dbReference type="ARBA" id="ARBA00007150"/>
    </source>
</evidence>
<proteinExistence type="inferred from homology"/>
<dbReference type="EMBL" id="WPCU01000005">
    <property type="protein sequence ID" value="MVA75979.1"/>
    <property type="molecule type" value="Genomic_DNA"/>
</dbReference>
<keyword evidence="3 7" id="KW-0808">Transferase</keyword>
<comment type="pathway">
    <text evidence="7">Protein modification; lipoprotein biosynthesis (diacylglyceryl transfer).</text>
</comment>
<evidence type="ECO:0000256" key="4">
    <source>
        <dbReference type="ARBA" id="ARBA00022692"/>
    </source>
</evidence>
<dbReference type="PANTHER" id="PTHR30589:SF0">
    <property type="entry name" value="PHOSPHATIDYLGLYCEROL--PROLIPOPROTEIN DIACYLGLYCERYL TRANSFERASE"/>
    <property type="match status" value="1"/>
</dbReference>
<comment type="similarity">
    <text evidence="1 7">Belongs to the Lgt family.</text>
</comment>
<evidence type="ECO:0000256" key="7">
    <source>
        <dbReference type="HAMAP-Rule" id="MF_01147"/>
    </source>
</evidence>
<feature type="transmembrane region" description="Helical" evidence="7">
    <location>
        <begin position="242"/>
        <end position="261"/>
    </location>
</feature>
<sequence length="332" mass="36172">MTEFFIPSPSQGTWYLFGFPVRAYALCIMVGIVVGWVVGSRRWAARGGRPETLETAVLVAVPLGIVGARIYHVLTDAQLYFGPGRDPVRALYIWEGGLGIFGAVALGALGVWLVARRRGASFLAMADALAPGLVLAQAVGRVGNYFNQELFGAPTTLPWALEIDEAHRPTGYTEFATFHPTFLYELLWNLGVCLLLIWAGRRFRLGRGKTFALYVVLYALGRFWIEALRIDPANEFGGLRLNNYTTLVLLVGGLLWLVWLLRFRPGLEDSVEPGAPSTDAEAEQPAPSRAVRDEPAGDEPAGEEPAGARSRPEMDEPEEDATDGPDPSAGRG</sequence>
<dbReference type="HAMAP" id="MF_01147">
    <property type="entry name" value="Lgt"/>
    <property type="match status" value="1"/>
</dbReference>
<comment type="subcellular location">
    <subcellularLocation>
        <location evidence="7">Cell membrane</location>
        <topology evidence="7">Multi-pass membrane protein</topology>
    </subcellularLocation>
</comment>
<dbReference type="GO" id="GO:0042158">
    <property type="term" value="P:lipoprotein biosynthetic process"/>
    <property type="evidence" value="ECO:0007669"/>
    <property type="project" value="UniProtKB-UniRule"/>
</dbReference>
<dbReference type="Proteomes" id="UP000435304">
    <property type="component" value="Unassembled WGS sequence"/>
</dbReference>
<feature type="region of interest" description="Disordered" evidence="8">
    <location>
        <begin position="271"/>
        <end position="332"/>
    </location>
</feature>
<keyword evidence="9" id="KW-0328">Glycosyltransferase</keyword>
<feature type="transmembrane region" description="Helical" evidence="7">
    <location>
        <begin position="51"/>
        <end position="71"/>
    </location>
</feature>
<dbReference type="Pfam" id="PF01790">
    <property type="entry name" value="LGT"/>
    <property type="match status" value="1"/>
</dbReference>
<feature type="transmembrane region" description="Helical" evidence="7">
    <location>
        <begin position="122"/>
        <end position="140"/>
    </location>
</feature>
<dbReference type="InterPro" id="IPR001640">
    <property type="entry name" value="Lgt"/>
</dbReference>
<keyword evidence="9" id="KW-0449">Lipoprotein</keyword>
<dbReference type="AlphaFoldDB" id="A0A6A9V0P3"/>
<evidence type="ECO:0000256" key="8">
    <source>
        <dbReference type="SAM" id="MobiDB-lite"/>
    </source>
</evidence>
<feature type="transmembrane region" description="Helical" evidence="7">
    <location>
        <begin position="91"/>
        <end position="115"/>
    </location>
</feature>
<keyword evidence="10" id="KW-1185">Reference proteome</keyword>
<dbReference type="GO" id="GO:0008961">
    <property type="term" value="F:phosphatidylglycerol-prolipoprotein diacylglyceryl transferase activity"/>
    <property type="evidence" value="ECO:0007669"/>
    <property type="project" value="UniProtKB-UniRule"/>
</dbReference>